<protein>
    <recommendedName>
        <fullName evidence="1">DUF5641 domain-containing protein</fullName>
    </recommendedName>
</protein>
<dbReference type="Pfam" id="PF18701">
    <property type="entry name" value="DUF5641"/>
    <property type="match status" value="1"/>
</dbReference>
<organism evidence="2 3">
    <name type="scientific">Nephila pilipes</name>
    <name type="common">Giant wood spider</name>
    <name type="synonym">Nephila maculata</name>
    <dbReference type="NCBI Taxonomy" id="299642"/>
    <lineage>
        <taxon>Eukaryota</taxon>
        <taxon>Metazoa</taxon>
        <taxon>Ecdysozoa</taxon>
        <taxon>Arthropoda</taxon>
        <taxon>Chelicerata</taxon>
        <taxon>Arachnida</taxon>
        <taxon>Araneae</taxon>
        <taxon>Araneomorphae</taxon>
        <taxon>Entelegynae</taxon>
        <taxon>Araneoidea</taxon>
        <taxon>Nephilidae</taxon>
        <taxon>Nephila</taxon>
    </lineage>
</organism>
<sequence>MGWKENIFKVTIHRCLESAAFFLFESEDLSSSIRNIEDNPADLASRGVNPEDFANSTLWCHGSSFLCMDKNYWAQQNHTELGVDEKASSELKPKSPFIAATVITNDIFNALFENVSSLSKIADIERINNGKFVKAKSSISSLSPFLDEKGILRVEGRLQNSQLSFNAKHPVIIPGVWPLGNDGIVRVVRVKISNDYLKRPIVKLSPLP</sequence>
<reference evidence="2" key="1">
    <citation type="submission" date="2020-08" db="EMBL/GenBank/DDBJ databases">
        <title>Multicomponent nature underlies the extraordinary mechanical properties of spider dragline silk.</title>
        <authorList>
            <person name="Kono N."/>
            <person name="Nakamura H."/>
            <person name="Mori M."/>
            <person name="Yoshida Y."/>
            <person name="Ohtoshi R."/>
            <person name="Malay A.D."/>
            <person name="Moran D.A.P."/>
            <person name="Tomita M."/>
            <person name="Numata K."/>
            <person name="Arakawa K."/>
        </authorList>
    </citation>
    <scope>NUCLEOTIDE SEQUENCE</scope>
</reference>
<dbReference type="PANTHER" id="PTHR47331:SF6">
    <property type="entry name" value="DOUBLECORTIN DOMAIN-CONTAINING PROTEIN"/>
    <property type="match status" value="1"/>
</dbReference>
<dbReference type="EMBL" id="BMAW01079815">
    <property type="protein sequence ID" value="GFU16863.1"/>
    <property type="molecule type" value="Genomic_DNA"/>
</dbReference>
<accession>A0A8X6UJK5</accession>
<feature type="domain" description="DUF5641" evidence="1">
    <location>
        <begin position="180"/>
        <end position="207"/>
    </location>
</feature>
<proteinExistence type="predicted"/>
<dbReference type="Proteomes" id="UP000887013">
    <property type="component" value="Unassembled WGS sequence"/>
</dbReference>
<name>A0A8X6UJK5_NEPPI</name>
<dbReference type="InterPro" id="IPR040676">
    <property type="entry name" value="DUF5641"/>
</dbReference>
<gene>
    <name evidence="2" type="ORF">NPIL_370941</name>
</gene>
<evidence type="ECO:0000259" key="1">
    <source>
        <dbReference type="Pfam" id="PF18701"/>
    </source>
</evidence>
<evidence type="ECO:0000313" key="2">
    <source>
        <dbReference type="EMBL" id="GFU16863.1"/>
    </source>
</evidence>
<evidence type="ECO:0000313" key="3">
    <source>
        <dbReference type="Proteomes" id="UP000887013"/>
    </source>
</evidence>
<comment type="caution">
    <text evidence="2">The sequence shown here is derived from an EMBL/GenBank/DDBJ whole genome shotgun (WGS) entry which is preliminary data.</text>
</comment>
<dbReference type="OrthoDB" id="6428551at2759"/>
<dbReference type="AlphaFoldDB" id="A0A8X6UJK5"/>
<keyword evidence="3" id="KW-1185">Reference proteome</keyword>
<dbReference type="PANTHER" id="PTHR47331">
    <property type="entry name" value="PHD-TYPE DOMAIN-CONTAINING PROTEIN"/>
    <property type="match status" value="1"/>
</dbReference>